<dbReference type="SUPFAM" id="SSF56300">
    <property type="entry name" value="Metallo-dependent phosphatases"/>
    <property type="match status" value="1"/>
</dbReference>
<keyword evidence="3" id="KW-0378">Hydrolase</keyword>
<dbReference type="EC" id="3.1.3.16" evidence="1"/>
<evidence type="ECO:0000313" key="7">
    <source>
        <dbReference type="Proteomes" id="UP001159363"/>
    </source>
</evidence>
<sequence length="505" mass="55412">MKEGDYISLRPACPGAFCRHSSGHSSLSPDGAAREKAAVRQLNGSPDRHVEGRIPQDSSSVRGTAVAELLDCSPSTKMEPGSILSWVTSRFLQVGIVPYDAASWRPFDSGAAPFSPRFTSSTLKNSLRAPKISQLNTAFFCQIQFQQLFCLQQTSWSTLWGEILHAKINPTCICKAGLPSHSGIYRNTLAIAEVQKSAKLPEDEQQHGVMDKPRQGIILVLTRALAERLDCSPPTNVIRVHSPASQVFASGTMPGDAAGRLVFLRISRFPHPCIPVVEDGYEFFAKRQLVTLFSAPNYCGEFDNAGAMMSVDETLMCSFQILKISNALANSMASVTVSFEQTMCYINGNDGLTKVTHEGRCQAVGIPSLQRQSCTSILLISTTVVLSLATSDEQNNSVGKSGYGRVQWASQLNLKTVIKAGHVRLSNGDRASTHLQPHALCLYFQPDFARSHHVITPSRRNTALLRRAHWRDSAQFKLRTAVGSGSIHERLRTDVSTPHTERQFR</sequence>
<dbReference type="EMBL" id="JARBHB010000004">
    <property type="protein sequence ID" value="KAJ8887478.1"/>
    <property type="molecule type" value="Genomic_DNA"/>
</dbReference>
<proteinExistence type="predicted"/>
<reference evidence="6 7" key="1">
    <citation type="submission" date="2023-02" db="EMBL/GenBank/DDBJ databases">
        <title>LHISI_Scaffold_Assembly.</title>
        <authorList>
            <person name="Stuart O.P."/>
            <person name="Cleave R."/>
            <person name="Magrath M.J.L."/>
            <person name="Mikheyev A.S."/>
        </authorList>
    </citation>
    <scope>NUCLEOTIDE SEQUENCE [LARGE SCALE GENOMIC DNA]</scope>
    <source>
        <strain evidence="6">Daus_M_001</strain>
        <tissue evidence="6">Leg muscle</tissue>
    </source>
</reference>
<evidence type="ECO:0000256" key="1">
    <source>
        <dbReference type="ARBA" id="ARBA00013081"/>
    </source>
</evidence>
<keyword evidence="4" id="KW-0904">Protein phosphatase</keyword>
<gene>
    <name evidence="6" type="ORF">PR048_013693</name>
</gene>
<keyword evidence="5" id="KW-0464">Manganese</keyword>
<dbReference type="PANTHER" id="PTHR11668:SF300">
    <property type="entry name" value="SERINE_THREONINE-PROTEIN PHOSPHATASE"/>
    <property type="match status" value="1"/>
</dbReference>
<evidence type="ECO:0000256" key="5">
    <source>
        <dbReference type="ARBA" id="ARBA00023211"/>
    </source>
</evidence>
<comment type="caution">
    <text evidence="6">The sequence shown here is derived from an EMBL/GenBank/DDBJ whole genome shotgun (WGS) entry which is preliminary data.</text>
</comment>
<dbReference type="Proteomes" id="UP001159363">
    <property type="component" value="Chromosome X"/>
</dbReference>
<keyword evidence="7" id="KW-1185">Reference proteome</keyword>
<name>A0ABQ9HSW6_9NEOP</name>
<evidence type="ECO:0000256" key="4">
    <source>
        <dbReference type="ARBA" id="ARBA00022912"/>
    </source>
</evidence>
<dbReference type="InterPro" id="IPR029052">
    <property type="entry name" value="Metallo-depent_PP-like"/>
</dbReference>
<keyword evidence="2" id="KW-0479">Metal-binding</keyword>
<evidence type="ECO:0000256" key="2">
    <source>
        <dbReference type="ARBA" id="ARBA00022723"/>
    </source>
</evidence>
<dbReference type="Gene3D" id="3.60.21.10">
    <property type="match status" value="1"/>
</dbReference>
<organism evidence="6 7">
    <name type="scientific">Dryococelus australis</name>
    <dbReference type="NCBI Taxonomy" id="614101"/>
    <lineage>
        <taxon>Eukaryota</taxon>
        <taxon>Metazoa</taxon>
        <taxon>Ecdysozoa</taxon>
        <taxon>Arthropoda</taxon>
        <taxon>Hexapoda</taxon>
        <taxon>Insecta</taxon>
        <taxon>Pterygota</taxon>
        <taxon>Neoptera</taxon>
        <taxon>Polyneoptera</taxon>
        <taxon>Phasmatodea</taxon>
        <taxon>Verophasmatodea</taxon>
        <taxon>Anareolatae</taxon>
        <taxon>Phasmatidae</taxon>
        <taxon>Eurycanthinae</taxon>
        <taxon>Dryococelus</taxon>
    </lineage>
</organism>
<dbReference type="PANTHER" id="PTHR11668">
    <property type="entry name" value="SERINE/THREONINE PROTEIN PHOSPHATASE"/>
    <property type="match status" value="1"/>
</dbReference>
<evidence type="ECO:0000256" key="3">
    <source>
        <dbReference type="ARBA" id="ARBA00022801"/>
    </source>
</evidence>
<evidence type="ECO:0000313" key="6">
    <source>
        <dbReference type="EMBL" id="KAJ8887478.1"/>
    </source>
</evidence>
<accession>A0ABQ9HSW6</accession>
<protein>
    <recommendedName>
        <fullName evidence="1">protein-serine/threonine phosphatase</fullName>
        <ecNumber evidence="1">3.1.3.16</ecNumber>
    </recommendedName>
</protein>
<dbReference type="InterPro" id="IPR050341">
    <property type="entry name" value="PP1_catalytic_subunit"/>
</dbReference>